<dbReference type="Proteomes" id="UP000827092">
    <property type="component" value="Unassembled WGS sequence"/>
</dbReference>
<dbReference type="InterPro" id="IPR050540">
    <property type="entry name" value="F-actin_Monoox_Mical"/>
</dbReference>
<feature type="region of interest" description="Disordered" evidence="6">
    <location>
        <begin position="502"/>
        <end position="522"/>
    </location>
</feature>
<dbReference type="InterPro" id="IPR036872">
    <property type="entry name" value="CH_dom_sf"/>
</dbReference>
<evidence type="ECO:0000313" key="11">
    <source>
        <dbReference type="Proteomes" id="UP000827092"/>
    </source>
</evidence>
<evidence type="ECO:0000259" key="8">
    <source>
        <dbReference type="PROSITE" id="PS51840"/>
    </source>
</evidence>
<evidence type="ECO:0000256" key="6">
    <source>
        <dbReference type="SAM" id="MobiDB-lite"/>
    </source>
</evidence>
<proteinExistence type="predicted"/>
<feature type="compositionally biased region" description="Basic and acidic residues" evidence="6">
    <location>
        <begin position="228"/>
        <end position="244"/>
    </location>
</feature>
<name>A0AAV6V1L1_9ARAC</name>
<feature type="domain" description="BMERB" evidence="9">
    <location>
        <begin position="866"/>
        <end position="1016"/>
    </location>
</feature>
<reference evidence="10 11" key="1">
    <citation type="journal article" date="2022" name="Nat. Ecol. Evol.">
        <title>A masculinizing supergene underlies an exaggerated male reproductive morph in a spider.</title>
        <authorList>
            <person name="Hendrickx F."/>
            <person name="De Corte Z."/>
            <person name="Sonet G."/>
            <person name="Van Belleghem S.M."/>
            <person name="Kostlbacher S."/>
            <person name="Vangestel C."/>
        </authorList>
    </citation>
    <scope>NUCLEOTIDE SEQUENCE [LARGE SCALE GENOMIC DNA]</scope>
    <source>
        <strain evidence="10">W744_W776</strain>
    </source>
</reference>
<comment type="caution">
    <text evidence="10">The sequence shown here is derived from an EMBL/GenBank/DDBJ whole genome shotgun (WGS) entry which is preliminary data.</text>
</comment>
<comment type="subcellular location">
    <subcellularLocation>
        <location evidence="1">Endosome</location>
    </subcellularLocation>
</comment>
<keyword evidence="4 5" id="KW-0175">Coiled coil</keyword>
<dbReference type="PANTHER" id="PTHR23167">
    <property type="entry name" value="CALPONIN HOMOLOGY DOMAIN-CONTAINING PROTEIN DDB_G0272472-RELATED"/>
    <property type="match status" value="1"/>
</dbReference>
<protein>
    <recommendedName>
        <fullName evidence="12">EH domain-binding protein 1</fullName>
    </recommendedName>
</protein>
<dbReference type="PROSITE" id="PS51840">
    <property type="entry name" value="C2_NT"/>
    <property type="match status" value="1"/>
</dbReference>
<keyword evidence="2" id="KW-0597">Phosphoprotein</keyword>
<evidence type="ECO:0000256" key="5">
    <source>
        <dbReference type="SAM" id="Coils"/>
    </source>
</evidence>
<dbReference type="InterPro" id="IPR019448">
    <property type="entry name" value="NT-C2"/>
</dbReference>
<feature type="domain" description="Calponin-homology (CH)" evidence="7">
    <location>
        <begin position="316"/>
        <end position="421"/>
    </location>
</feature>
<sequence length="1031" mass="118608">MSNVWKRLQRVNKSAAKFQFIASYQELIVEGTQKWKPTTLCVAWTRRSRRIVTEPMIWESMISNPLKGSVVWPVPENKEAVITLFKDPRSNEFEDKDWTFSIEDVSPSGKRRQIACANINMKQYASVNPQQKDVKIKLKPLSKKVIEVNLKLTIFCKLIKEGKATDEDMQSIASLMSMDSSVYSHDVGNLDDFDDEIDTNRYNTAIKISELASQFDFLSQDKIETSLSTDRPEIKSEDHSKFETSDINNQSSNISIPLQDILQENLVQESVLEENSLIETPLKEKTMLETCDNLQEIDIVCQNDITTIENETDQSSSGINELLNWCKESTKDYKGVNITNFTTSWRNGLAFCAVIHNFRPDLIDFESLSSNDIKGNCKKAFDAAESIGIPKVMEHSDMVILAVPDKLAVVTYLHQIKAFFSGEKLDYPNSLAKNPNVKLFSTTNIQEDINSKLNKQFNNKVLGKMPGSENLQDKLKTWEEKDNKVKVTSLDENSMKIIKQEYLKHNNQSSNRQSVTSSKSNKVKNDKFSALSKFLPNKKPKFFQSSNSNTEKFSTSNNSIYLSNLKLTTDEENKKNARFAAPEKPKLMTRKQLMNPFDSDSEEEIELAVQSGFLEKEPAPVEKIHCETESKKELTNSRNEDFLYQCRGKSPIIADEVIDPEKTVSLLSFDLSDIDVPGLLDLSPSAKSSTNLHTPTVENTEIKIIDSRQELLKKRVHCLLEMTRREMENKEKVGFVNNYQRDEERQTMLREKAKQLIAETRKGVRSDLGGFYLPYDSKENLDSFSKDIIQDYESTQNTTISCLLNQQNIKGLKKCDTTEINEISPTSQLKHPDCKTDINFGNRPSIQSVLSNNKDSIFSSYPEKETCEKSENLDNSHYIEIELKSLDKEQKLIDNQAAQLEKKLRHAMKVKNEVEEDKLMKRWFKLVNMKNALLRRQMHLNILEKECDLEKRYEFLNEELRGLLEIEEWQKTEADKNREKMLLEELVQIVNKRDELVQHLHTQVQAIEEDEHVAEDTRGIVLRQDKICVIQ</sequence>
<dbReference type="PROSITE" id="PS51848">
    <property type="entry name" value="BMERB"/>
    <property type="match status" value="1"/>
</dbReference>
<dbReference type="SUPFAM" id="SSF47576">
    <property type="entry name" value="Calponin-homology domain, CH-domain"/>
    <property type="match status" value="1"/>
</dbReference>
<evidence type="ECO:0008006" key="12">
    <source>
        <dbReference type="Google" id="ProtNLM"/>
    </source>
</evidence>
<dbReference type="Pfam" id="PF10358">
    <property type="entry name" value="NT-C2"/>
    <property type="match status" value="1"/>
</dbReference>
<feature type="domain" description="C2 NT-type" evidence="8">
    <location>
        <begin position="8"/>
        <end position="158"/>
    </location>
</feature>
<dbReference type="InterPro" id="IPR001715">
    <property type="entry name" value="CH_dom"/>
</dbReference>
<evidence type="ECO:0000259" key="7">
    <source>
        <dbReference type="PROSITE" id="PS50021"/>
    </source>
</evidence>
<dbReference type="Gene3D" id="1.10.418.10">
    <property type="entry name" value="Calponin-like domain"/>
    <property type="match status" value="1"/>
</dbReference>
<organism evidence="10 11">
    <name type="scientific">Oedothorax gibbosus</name>
    <dbReference type="NCBI Taxonomy" id="931172"/>
    <lineage>
        <taxon>Eukaryota</taxon>
        <taxon>Metazoa</taxon>
        <taxon>Ecdysozoa</taxon>
        <taxon>Arthropoda</taxon>
        <taxon>Chelicerata</taxon>
        <taxon>Arachnida</taxon>
        <taxon>Araneae</taxon>
        <taxon>Araneomorphae</taxon>
        <taxon>Entelegynae</taxon>
        <taxon>Araneoidea</taxon>
        <taxon>Linyphiidae</taxon>
        <taxon>Erigoninae</taxon>
        <taxon>Oedothorax</taxon>
    </lineage>
</organism>
<dbReference type="SMART" id="SM00033">
    <property type="entry name" value="CH"/>
    <property type="match status" value="1"/>
</dbReference>
<feature type="region of interest" description="Disordered" evidence="6">
    <location>
        <begin position="228"/>
        <end position="247"/>
    </location>
</feature>
<evidence type="ECO:0000256" key="1">
    <source>
        <dbReference type="ARBA" id="ARBA00004177"/>
    </source>
</evidence>
<evidence type="ECO:0000313" key="10">
    <source>
        <dbReference type="EMBL" id="KAG8189684.1"/>
    </source>
</evidence>
<accession>A0AAV6V1L1</accession>
<dbReference type="Pfam" id="PF00307">
    <property type="entry name" value="CH"/>
    <property type="match status" value="1"/>
</dbReference>
<keyword evidence="11" id="KW-1185">Reference proteome</keyword>
<dbReference type="PROSITE" id="PS50021">
    <property type="entry name" value="CH"/>
    <property type="match status" value="1"/>
</dbReference>
<evidence type="ECO:0000256" key="2">
    <source>
        <dbReference type="ARBA" id="ARBA00022553"/>
    </source>
</evidence>
<evidence type="ECO:0000256" key="4">
    <source>
        <dbReference type="ARBA" id="ARBA00023054"/>
    </source>
</evidence>
<dbReference type="FunFam" id="1.10.418.10:FF:000023">
    <property type="entry name" value="EH domain-binding protein 1 isoform X1"/>
    <property type="match status" value="1"/>
</dbReference>
<dbReference type="Pfam" id="PF12130">
    <property type="entry name" value="bMERB_dom"/>
    <property type="match status" value="1"/>
</dbReference>
<evidence type="ECO:0000259" key="9">
    <source>
        <dbReference type="PROSITE" id="PS51848"/>
    </source>
</evidence>
<feature type="coiled-coil region" evidence="5">
    <location>
        <begin position="883"/>
        <end position="917"/>
    </location>
</feature>
<keyword evidence="3" id="KW-0967">Endosome</keyword>
<dbReference type="PANTHER" id="PTHR23167:SF46">
    <property type="entry name" value="EPS15 HOMOLOGY DOMAIN CONTAINING PROTEIN-BINDING PROTEIN 1, ISOFORM F"/>
    <property type="match status" value="1"/>
</dbReference>
<dbReference type="GO" id="GO:0005768">
    <property type="term" value="C:endosome"/>
    <property type="evidence" value="ECO:0007669"/>
    <property type="project" value="UniProtKB-SubCell"/>
</dbReference>
<dbReference type="SMART" id="SM01203">
    <property type="entry name" value="DUF3585"/>
    <property type="match status" value="1"/>
</dbReference>
<evidence type="ECO:0000256" key="3">
    <source>
        <dbReference type="ARBA" id="ARBA00022753"/>
    </source>
</evidence>
<dbReference type="InterPro" id="IPR022735">
    <property type="entry name" value="bMERB_dom"/>
</dbReference>
<gene>
    <name evidence="10" type="ORF">JTE90_022498</name>
</gene>
<dbReference type="EMBL" id="JAFNEN010000207">
    <property type="protein sequence ID" value="KAG8189684.1"/>
    <property type="molecule type" value="Genomic_DNA"/>
</dbReference>
<dbReference type="AlphaFoldDB" id="A0AAV6V1L1"/>